<sequence>MLLFAASLKVYFGQDAYVEIHDNLDSSHAWLATLHQHDLFFSGGEEEVPMLSGMERDYFMSELQLGNLIYHLFSPFDAHVLNFIIKLCIGFLSFLLLAREIFGKTARYQVVVPLVSAAYALLPGYENLFIAQASLPLIVFLYIRYLRSPAPWVLLTILVYPVLSEFPRYGIFLCGLLGAVFIYFLFFDRLMAQRTLLALVVLAIGYIVTDYRVFRLMLLSDEVTIRADFAIAPGDFWKLVKDGFLYNQYHAQSKHLYVILPVAAVGFIALLDFQAFSRGFFQGVKESAKGFELRIYLALAFVICVFSLVHALYNGTEYKHFLQTIIPPLSGFNFSRFIWLNPLAWHLIFVVSLVAIGRRFTSIVSWILALSHLLVVPATPSYGNDLANTVSCRYLSECSSKLTYRQFYSQQLFEEIKERVSYRGELVVAFGFHPAVLTYNGFFTADGYHNAYAREYKKEFRELIRPTLDASARYANYFDNWGGRAYLFSPEAGYQPTISVPSDVVRLPVDPEQLREMGIRYIISFYRFGQDSKEVLKQVGVFSTNESPYTVFVYEVQRASK</sequence>
<feature type="transmembrane region" description="Helical" evidence="1">
    <location>
        <begin position="293"/>
        <end position="313"/>
    </location>
</feature>
<name>A0A1I6GIY6_9GAMM</name>
<keyword evidence="1" id="KW-1133">Transmembrane helix</keyword>
<accession>A0A1I6GIY6</accession>
<keyword evidence="1" id="KW-0812">Transmembrane</keyword>
<dbReference type="Pfam" id="PF19510">
    <property type="entry name" value="DUF6044"/>
    <property type="match status" value="1"/>
</dbReference>
<dbReference type="Proteomes" id="UP000199290">
    <property type="component" value="Unassembled WGS sequence"/>
</dbReference>
<evidence type="ECO:0000313" key="2">
    <source>
        <dbReference type="EMBL" id="SFR42162.1"/>
    </source>
</evidence>
<dbReference type="STRING" id="375760.SAMN04488073_0927"/>
<evidence type="ECO:0000313" key="3">
    <source>
        <dbReference type="Proteomes" id="UP000199290"/>
    </source>
</evidence>
<keyword evidence="3" id="KW-1185">Reference proteome</keyword>
<keyword evidence="1" id="KW-0472">Membrane</keyword>
<evidence type="ECO:0008006" key="4">
    <source>
        <dbReference type="Google" id="ProtNLM"/>
    </source>
</evidence>
<dbReference type="EMBL" id="FOYV01000001">
    <property type="protein sequence ID" value="SFR42162.1"/>
    <property type="molecule type" value="Genomic_DNA"/>
</dbReference>
<dbReference type="InterPro" id="IPR046107">
    <property type="entry name" value="DUF6044"/>
</dbReference>
<feature type="transmembrane region" description="Helical" evidence="1">
    <location>
        <begin position="337"/>
        <end position="356"/>
    </location>
</feature>
<evidence type="ECO:0000256" key="1">
    <source>
        <dbReference type="SAM" id="Phobius"/>
    </source>
</evidence>
<feature type="transmembrane region" description="Helical" evidence="1">
    <location>
        <begin position="255"/>
        <end position="273"/>
    </location>
</feature>
<organism evidence="2 3">
    <name type="scientific">Marinobacter gudaonensis</name>
    <dbReference type="NCBI Taxonomy" id="375760"/>
    <lineage>
        <taxon>Bacteria</taxon>
        <taxon>Pseudomonadati</taxon>
        <taxon>Pseudomonadota</taxon>
        <taxon>Gammaproteobacteria</taxon>
        <taxon>Pseudomonadales</taxon>
        <taxon>Marinobacteraceae</taxon>
        <taxon>Marinobacter</taxon>
    </lineage>
</organism>
<protein>
    <recommendedName>
        <fullName evidence="4">Glycosyltransferase RgtA/B/C/D-like domain-containing protein</fullName>
    </recommendedName>
</protein>
<feature type="transmembrane region" description="Helical" evidence="1">
    <location>
        <begin position="196"/>
        <end position="214"/>
    </location>
</feature>
<dbReference type="AlphaFoldDB" id="A0A1I6GIY6"/>
<proteinExistence type="predicted"/>
<feature type="transmembrane region" description="Helical" evidence="1">
    <location>
        <begin position="166"/>
        <end position="187"/>
    </location>
</feature>
<gene>
    <name evidence="2" type="ORF">SAMN04488073_0927</name>
</gene>
<feature type="transmembrane region" description="Helical" evidence="1">
    <location>
        <begin position="80"/>
        <end position="98"/>
    </location>
</feature>
<reference evidence="3" key="1">
    <citation type="submission" date="2016-10" db="EMBL/GenBank/DDBJ databases">
        <authorList>
            <person name="Varghese N."/>
            <person name="Submissions S."/>
        </authorList>
    </citation>
    <scope>NUCLEOTIDE SEQUENCE [LARGE SCALE GENOMIC DNA]</scope>
    <source>
        <strain evidence="3">CGMCC 1.6294</strain>
    </source>
</reference>